<dbReference type="GO" id="GO:0005198">
    <property type="term" value="F:structural molecule activity"/>
    <property type="evidence" value="ECO:0007669"/>
    <property type="project" value="UniProtKB-UniRule"/>
</dbReference>
<evidence type="ECO:0000256" key="1">
    <source>
        <dbReference type="ARBA" id="ARBA00005709"/>
    </source>
</evidence>
<evidence type="ECO:0000256" key="3">
    <source>
        <dbReference type="ARBA" id="ARBA00023143"/>
    </source>
</evidence>
<evidence type="ECO:0000259" key="6">
    <source>
        <dbReference type="Pfam" id="PF00700"/>
    </source>
</evidence>
<dbReference type="GO" id="GO:0005576">
    <property type="term" value="C:extracellular region"/>
    <property type="evidence" value="ECO:0007669"/>
    <property type="project" value="UniProtKB-SubCell"/>
</dbReference>
<dbReference type="InterPro" id="IPR046358">
    <property type="entry name" value="Flagellin_C"/>
</dbReference>
<dbReference type="Pfam" id="PF00700">
    <property type="entry name" value="Flagellin_C"/>
    <property type="match status" value="1"/>
</dbReference>
<evidence type="ECO:0000256" key="4">
    <source>
        <dbReference type="RuleBase" id="RU362073"/>
    </source>
</evidence>
<dbReference type="eggNOG" id="COG1344">
    <property type="taxonomic scope" value="Bacteria"/>
</dbReference>
<dbReference type="PRINTS" id="PR00207">
    <property type="entry name" value="FLAGELLIN"/>
</dbReference>
<keyword evidence="4" id="KW-0964">Secreted</keyword>
<dbReference type="InterPro" id="IPR001029">
    <property type="entry name" value="Flagellin_N"/>
</dbReference>
<evidence type="ECO:0000256" key="2">
    <source>
        <dbReference type="ARBA" id="ARBA00020110"/>
    </source>
</evidence>
<dbReference type="AlphaFoldDB" id="A0A1H9WAD1"/>
<evidence type="ECO:0000313" key="7">
    <source>
        <dbReference type="EMBL" id="SES30739.1"/>
    </source>
</evidence>
<proteinExistence type="inferred from homology"/>
<comment type="similarity">
    <text evidence="1 4">Belongs to the bacterial flagellin family.</text>
</comment>
<reference evidence="7 8" key="1">
    <citation type="submission" date="2016-10" db="EMBL/GenBank/DDBJ databases">
        <authorList>
            <person name="de Groot N.N."/>
        </authorList>
    </citation>
    <scope>NUCLEOTIDE SEQUENCE [LARGE SCALE GENOMIC DNA]</scope>
    <source>
        <strain evidence="7 8">AR40</strain>
    </source>
</reference>
<organism evidence="7 8">
    <name type="scientific">Butyrivibrio fibrisolvens</name>
    <dbReference type="NCBI Taxonomy" id="831"/>
    <lineage>
        <taxon>Bacteria</taxon>
        <taxon>Bacillati</taxon>
        <taxon>Bacillota</taxon>
        <taxon>Clostridia</taxon>
        <taxon>Lachnospirales</taxon>
        <taxon>Lachnospiraceae</taxon>
        <taxon>Butyrivibrio</taxon>
    </lineage>
</organism>
<feature type="domain" description="Flagellin C-terminal" evidence="6">
    <location>
        <begin position="143"/>
        <end position="216"/>
    </location>
</feature>
<dbReference type="Gene3D" id="6.10.10.10">
    <property type="entry name" value="Flagellar export chaperone, C-terminal domain"/>
    <property type="match status" value="1"/>
</dbReference>
<dbReference type="InterPro" id="IPR042187">
    <property type="entry name" value="Flagellin_C_sub2"/>
</dbReference>
<name>A0A1H9WAD1_BUTFI</name>
<dbReference type="Proteomes" id="UP000182584">
    <property type="component" value="Unassembled WGS sequence"/>
</dbReference>
<accession>A0A1H9WAD1</accession>
<dbReference type="EMBL" id="FOGJ01000028">
    <property type="protein sequence ID" value="SES30739.1"/>
    <property type="molecule type" value="Genomic_DNA"/>
</dbReference>
<dbReference type="InterPro" id="IPR001492">
    <property type="entry name" value="Flagellin"/>
</dbReference>
<evidence type="ECO:0000313" key="8">
    <source>
        <dbReference type="Proteomes" id="UP000182584"/>
    </source>
</evidence>
<dbReference type="SUPFAM" id="SSF64518">
    <property type="entry name" value="Phase 1 flagellin"/>
    <property type="match status" value="1"/>
</dbReference>
<dbReference type="RefSeq" id="WP_074758232.1">
    <property type="nucleotide sequence ID" value="NZ_FOGJ01000028.1"/>
</dbReference>
<dbReference type="OrthoDB" id="9946380at2"/>
<protein>
    <recommendedName>
        <fullName evidence="2 4">Flagellin</fullName>
    </recommendedName>
</protein>
<comment type="function">
    <text evidence="4">Flagellin is the subunit protein which polymerizes to form the filaments of bacterial flagella.</text>
</comment>
<keyword evidence="3 4" id="KW-0975">Bacterial flagellum</keyword>
<gene>
    <name evidence="7" type="ORF">SAMN04487884_12856</name>
</gene>
<dbReference type="GO" id="GO:0009288">
    <property type="term" value="C:bacterial-type flagellum"/>
    <property type="evidence" value="ECO:0007669"/>
    <property type="project" value="UniProtKB-SubCell"/>
</dbReference>
<sequence>MSMNVAGVSSYHSNTGKWMKQLISGKKINSAADDAAGSAIAQKLKSATTSANVSASNYNSQILKSNVADGAMSGMNSYLSDMTSKSVQASNDTLTGSDKSTIYDHMNVLSKGVSSLSNTTYNEQNVISQDVASSATPSGFDLSSIESATDSLYSAMAANGAASNAASHAANIASISEINQAAALSRIEDADMAAASVGLNTSKTLDQVNNAMLKKQMEVQEEDNKRILGVS</sequence>
<dbReference type="Pfam" id="PF00669">
    <property type="entry name" value="Flagellin_N"/>
    <property type="match status" value="1"/>
</dbReference>
<evidence type="ECO:0000259" key="5">
    <source>
        <dbReference type="Pfam" id="PF00669"/>
    </source>
</evidence>
<dbReference type="PANTHER" id="PTHR42792:SF2">
    <property type="entry name" value="FLAGELLIN"/>
    <property type="match status" value="1"/>
</dbReference>
<keyword evidence="7" id="KW-0966">Cell projection</keyword>
<dbReference type="Gene3D" id="1.20.1330.10">
    <property type="entry name" value="f41 fragment of flagellin, N-terminal domain"/>
    <property type="match status" value="1"/>
</dbReference>
<dbReference type="PANTHER" id="PTHR42792">
    <property type="entry name" value="FLAGELLIN"/>
    <property type="match status" value="1"/>
</dbReference>
<comment type="subcellular location">
    <subcellularLocation>
        <location evidence="4">Secreted</location>
    </subcellularLocation>
    <subcellularLocation>
        <location evidence="4">Bacterial flagellum</location>
    </subcellularLocation>
</comment>
<keyword evidence="7" id="KW-0282">Flagellum</keyword>
<keyword evidence="7" id="KW-0969">Cilium</keyword>
<feature type="domain" description="Flagellin N-terminal" evidence="5">
    <location>
        <begin position="11"/>
        <end position="129"/>
    </location>
</feature>